<name>A0A975G2V7_9CAUL</name>
<dbReference type="Gene3D" id="3.40.640.10">
    <property type="entry name" value="Type I PLP-dependent aspartate aminotransferase-like (Major domain)"/>
    <property type="match status" value="1"/>
</dbReference>
<dbReference type="KEGG" id="caul:KCG34_07880"/>
<dbReference type="InterPro" id="IPR015421">
    <property type="entry name" value="PyrdxlP-dep_Trfase_major"/>
</dbReference>
<dbReference type="NCBIfam" id="TIGR01976">
    <property type="entry name" value="am_tr_V_VC1184"/>
    <property type="match status" value="1"/>
</dbReference>
<organism evidence="3 4">
    <name type="scientific">Phenylobacterium montanum</name>
    <dbReference type="NCBI Taxonomy" id="2823693"/>
    <lineage>
        <taxon>Bacteria</taxon>
        <taxon>Pseudomonadati</taxon>
        <taxon>Pseudomonadota</taxon>
        <taxon>Alphaproteobacteria</taxon>
        <taxon>Caulobacterales</taxon>
        <taxon>Caulobacteraceae</taxon>
        <taxon>Phenylobacterium</taxon>
    </lineage>
</organism>
<keyword evidence="4" id="KW-1185">Reference proteome</keyword>
<evidence type="ECO:0000259" key="2">
    <source>
        <dbReference type="Pfam" id="PF00266"/>
    </source>
</evidence>
<accession>A0A975G2V7</accession>
<dbReference type="Pfam" id="PF00266">
    <property type="entry name" value="Aminotran_5"/>
    <property type="match status" value="1"/>
</dbReference>
<dbReference type="InterPro" id="IPR000192">
    <property type="entry name" value="Aminotrans_V_dom"/>
</dbReference>
<dbReference type="InterPro" id="IPR015422">
    <property type="entry name" value="PyrdxlP-dep_Trfase_small"/>
</dbReference>
<dbReference type="InterPro" id="IPR015424">
    <property type="entry name" value="PyrdxlP-dep_Trfase"/>
</dbReference>
<dbReference type="Proteomes" id="UP000676409">
    <property type="component" value="Chromosome"/>
</dbReference>
<gene>
    <name evidence="3" type="ORF">KCG34_07880</name>
</gene>
<evidence type="ECO:0000313" key="3">
    <source>
        <dbReference type="EMBL" id="QUD89779.1"/>
    </source>
</evidence>
<reference evidence="3" key="1">
    <citation type="submission" date="2021-04" db="EMBL/GenBank/DDBJ databases">
        <title>The complete genome sequence of Caulobacter sp. S6.</title>
        <authorList>
            <person name="Tang Y."/>
            <person name="Ouyang W."/>
            <person name="Liu Q."/>
            <person name="Huang B."/>
            <person name="Guo Z."/>
            <person name="Lei P."/>
        </authorList>
    </citation>
    <scope>NUCLEOTIDE SEQUENCE</scope>
    <source>
        <strain evidence="3">S6</strain>
    </source>
</reference>
<dbReference type="Gene3D" id="3.90.1150.10">
    <property type="entry name" value="Aspartate Aminotransferase, domain 1"/>
    <property type="match status" value="1"/>
</dbReference>
<feature type="domain" description="Aminotransferase class V" evidence="2">
    <location>
        <begin position="29"/>
        <end position="405"/>
    </location>
</feature>
<dbReference type="InterPro" id="IPR011340">
    <property type="entry name" value="Cys_dSase-rel"/>
</dbReference>
<evidence type="ECO:0000313" key="4">
    <source>
        <dbReference type="Proteomes" id="UP000676409"/>
    </source>
</evidence>
<evidence type="ECO:0000256" key="1">
    <source>
        <dbReference type="ARBA" id="ARBA00022898"/>
    </source>
</evidence>
<dbReference type="RefSeq" id="WP_211939831.1">
    <property type="nucleotide sequence ID" value="NZ_CP073078.1"/>
</dbReference>
<dbReference type="EMBL" id="CP073078">
    <property type="protein sequence ID" value="QUD89779.1"/>
    <property type="molecule type" value="Genomic_DNA"/>
</dbReference>
<proteinExistence type="predicted"/>
<protein>
    <submittedName>
        <fullName evidence="3">Cysteine desulfurase-like protein</fullName>
    </submittedName>
</protein>
<dbReference type="PANTHER" id="PTHR43586:SF21">
    <property type="entry name" value="PYRIDOXAL PHOSPHATE (PLP)-DEPENDENT ASPARTATE AMINOTRANSFERASE SUPERFAMILY"/>
    <property type="match status" value="1"/>
</dbReference>
<keyword evidence="1" id="KW-0663">Pyridoxal phosphate</keyword>
<sequence>MSHSKPYDVEAARAQFPALAQKDSPAPRVYFDNPAGTQVPHQVIARTVECLATKNANLGGYFATTIQVGELVDAAHQACADFYNAASPDEIVFGQNMTTLTLHMSRCLGRRFQRGDEIVLSGMDHDANVAPWLLLAEDLGLEVRWMEFDPETYEFPDDALEKVLTDKTRLVALGYASNCTGTVNPIKHFAAQARAAGAIVYVDAVQFAPHYAIDVQDLGADILVSSAYKWFGPHQGVLWGRGDLLAETFSYKVRPAGDELPHRFETGTLSHEGMAGTLGAVEYLEQFGDGASRSARLKSAWDAIAAYEQSITRRLIEGLSGFKGLTIRGITSANAMHRRVPTVSFTIDGRHPDDLAKAFAADNIFVWSGHNYAIEPIRRMGLQDRGGVLRVGLAHYNTAQEVDALLASLARQVGAG</sequence>
<dbReference type="PANTHER" id="PTHR43586">
    <property type="entry name" value="CYSTEINE DESULFURASE"/>
    <property type="match status" value="1"/>
</dbReference>
<dbReference type="SUPFAM" id="SSF53383">
    <property type="entry name" value="PLP-dependent transferases"/>
    <property type="match status" value="1"/>
</dbReference>
<dbReference type="AlphaFoldDB" id="A0A975G2V7"/>